<gene>
    <name evidence="4" type="ORF">A5802_001928</name>
</gene>
<dbReference type="InterPro" id="IPR018211">
    <property type="entry name" value="ADH_Fe_CS"/>
</dbReference>
<evidence type="ECO:0000259" key="3">
    <source>
        <dbReference type="Pfam" id="PF25137"/>
    </source>
</evidence>
<dbReference type="AlphaFoldDB" id="A0A242L248"/>
<accession>A0A242L248</accession>
<dbReference type="GO" id="GO:0046872">
    <property type="term" value="F:metal ion binding"/>
    <property type="evidence" value="ECO:0007669"/>
    <property type="project" value="InterPro"/>
</dbReference>
<dbReference type="FunFam" id="3.40.50.1970:FF:000003">
    <property type="entry name" value="Alcohol dehydrogenase, iron-containing"/>
    <property type="match status" value="1"/>
</dbReference>
<feature type="domain" description="Alcohol dehydrogenase iron-type/glycerol dehydrogenase GldA" evidence="2">
    <location>
        <begin position="29"/>
        <end position="177"/>
    </location>
</feature>
<dbReference type="InterPro" id="IPR039697">
    <property type="entry name" value="Alcohol_dehydrogenase_Fe"/>
</dbReference>
<dbReference type="GO" id="GO:0004022">
    <property type="term" value="F:alcohol dehydrogenase (NAD+) activity"/>
    <property type="evidence" value="ECO:0007669"/>
    <property type="project" value="TreeGrafter"/>
</dbReference>
<dbReference type="PANTHER" id="PTHR11496">
    <property type="entry name" value="ALCOHOL DEHYDROGENASE"/>
    <property type="match status" value="1"/>
</dbReference>
<dbReference type="Proteomes" id="UP000195024">
    <property type="component" value="Unassembled WGS sequence"/>
</dbReference>
<dbReference type="FunFam" id="1.20.1090.10:FF:000001">
    <property type="entry name" value="Aldehyde-alcohol dehydrogenase"/>
    <property type="match status" value="1"/>
</dbReference>
<dbReference type="EMBL" id="NGMS01000001">
    <property type="protein sequence ID" value="OTP28189.1"/>
    <property type="molecule type" value="Genomic_DNA"/>
</dbReference>
<evidence type="ECO:0000259" key="2">
    <source>
        <dbReference type="Pfam" id="PF00465"/>
    </source>
</evidence>
<dbReference type="Pfam" id="PF00465">
    <property type="entry name" value="Fe-ADH"/>
    <property type="match status" value="1"/>
</dbReference>
<proteinExistence type="predicted"/>
<sequence length="395" mass="42636">MDLLISIGLKSLLFCFQGGMFVESIQFSTQIIVGEDALQSLENVKDKRVFIVTDPFMVENGMVEKVTTYLNQYHVFSDIVPDPPLDKIVSGIKEMESFQSEIIVAIGGGSAIDAAKAMKYFGQKTMGLLTAQFIAIPTTSGTGSEVTNFSVITISELGLKIPLVTEEIQPDIAILDTGLVMSVPPKITADTGMDVLTHVIESYVSTEANGVADALCEKVVALVFEYLERAYKNGQDKEAREQMHVASCMAGMAFNSTSLGLNHGIAHAAGARLHVPHGRINGILLPEVIAYNSGLGNGQVTEIKVAERYAALANCISNTQTKNPRLGVQNLIRMIKQLREKLEMPATLSEYGLSSKEVLVQEEAIATAALADGCTRTNPRKADEKGVRAILKAIL</sequence>
<dbReference type="PANTHER" id="PTHR11496:SF83">
    <property type="entry name" value="HYDROXYACID-OXOACID TRANSHYDROGENASE, MITOCHONDRIAL"/>
    <property type="match status" value="1"/>
</dbReference>
<comment type="caution">
    <text evidence="4">The sequence shown here is derived from an EMBL/GenBank/DDBJ whole genome shotgun (WGS) entry which is preliminary data.</text>
</comment>
<evidence type="ECO:0000313" key="4">
    <source>
        <dbReference type="EMBL" id="OTP28189.1"/>
    </source>
</evidence>
<keyword evidence="1" id="KW-0560">Oxidoreductase</keyword>
<dbReference type="SUPFAM" id="SSF56796">
    <property type="entry name" value="Dehydroquinate synthase-like"/>
    <property type="match status" value="1"/>
</dbReference>
<evidence type="ECO:0000256" key="1">
    <source>
        <dbReference type="ARBA" id="ARBA00023002"/>
    </source>
</evidence>
<protein>
    <submittedName>
        <fullName evidence="4">Uncharacterized protein</fullName>
    </submittedName>
</protein>
<dbReference type="CDD" id="cd08180">
    <property type="entry name" value="PDD"/>
    <property type="match status" value="1"/>
</dbReference>
<dbReference type="Gene3D" id="1.20.1090.10">
    <property type="entry name" value="Dehydroquinate synthase-like - alpha domain"/>
    <property type="match status" value="1"/>
</dbReference>
<evidence type="ECO:0000313" key="5">
    <source>
        <dbReference type="Proteomes" id="UP000195024"/>
    </source>
</evidence>
<dbReference type="Gene3D" id="3.40.50.1970">
    <property type="match status" value="1"/>
</dbReference>
<feature type="domain" description="Fe-containing alcohol dehydrogenase-like C-terminal" evidence="3">
    <location>
        <begin position="188"/>
        <end position="394"/>
    </location>
</feature>
<reference evidence="4 5" key="1">
    <citation type="submission" date="2017-05" db="EMBL/GenBank/DDBJ databases">
        <title>The Genome Sequence of Enterococcus mundtii 6B1_DIV0119.</title>
        <authorList>
            <consortium name="The Broad Institute Genomics Platform"/>
            <consortium name="The Broad Institute Genomic Center for Infectious Diseases"/>
            <person name="Earl A."/>
            <person name="Manson A."/>
            <person name="Schwartman J."/>
            <person name="Gilmore M."/>
            <person name="Abouelleil A."/>
            <person name="Cao P."/>
            <person name="Chapman S."/>
            <person name="Cusick C."/>
            <person name="Shea T."/>
            <person name="Young S."/>
            <person name="Neafsey D."/>
            <person name="Nusbaum C."/>
            <person name="Birren B."/>
        </authorList>
    </citation>
    <scope>NUCLEOTIDE SEQUENCE [LARGE SCALE GENOMIC DNA]</scope>
    <source>
        <strain evidence="4 5">6B1_DIV0119</strain>
    </source>
</reference>
<dbReference type="Pfam" id="PF25137">
    <property type="entry name" value="ADH_Fe_C"/>
    <property type="match status" value="1"/>
</dbReference>
<dbReference type="InterPro" id="IPR001670">
    <property type="entry name" value="ADH_Fe/GldA"/>
</dbReference>
<dbReference type="PROSITE" id="PS00913">
    <property type="entry name" value="ADH_IRON_1"/>
    <property type="match status" value="1"/>
</dbReference>
<dbReference type="InterPro" id="IPR056798">
    <property type="entry name" value="ADH_Fe_C"/>
</dbReference>
<name>A0A242L248_ENTMU</name>
<organism evidence="4 5">
    <name type="scientific">Enterococcus mundtii</name>
    <dbReference type="NCBI Taxonomy" id="53346"/>
    <lineage>
        <taxon>Bacteria</taxon>
        <taxon>Bacillati</taxon>
        <taxon>Bacillota</taxon>
        <taxon>Bacilli</taxon>
        <taxon>Lactobacillales</taxon>
        <taxon>Enterococcaceae</taxon>
        <taxon>Enterococcus</taxon>
    </lineage>
</organism>